<sequence>SRTKMTHIHHNPTMKMLQTTETGFVPRSKLAHPYPSTLSNVWFYSSFPHIYVNWCAVCHRVI</sequence>
<protein>
    <submittedName>
        <fullName evidence="1">Uncharacterized protein</fullName>
    </submittedName>
</protein>
<reference evidence="1" key="2">
    <citation type="submission" date="2016-06" db="EMBL/GenBank/DDBJ databases">
        <title>The genome of a short-lived fish provides insights into sex chromosome evolution and the genetic control of aging.</title>
        <authorList>
            <person name="Reichwald K."/>
            <person name="Felder M."/>
            <person name="Petzold A."/>
            <person name="Koch P."/>
            <person name="Groth M."/>
            <person name="Platzer M."/>
        </authorList>
    </citation>
    <scope>NUCLEOTIDE SEQUENCE</scope>
    <source>
        <tissue evidence="1">Brain</tissue>
    </source>
</reference>
<dbReference type="AlphaFoldDB" id="A0A1A8NP47"/>
<organism evidence="1">
    <name type="scientific">Nothobranchius rachovii</name>
    <name type="common">bluefin notho</name>
    <dbReference type="NCBI Taxonomy" id="451742"/>
    <lineage>
        <taxon>Eukaryota</taxon>
        <taxon>Metazoa</taxon>
        <taxon>Chordata</taxon>
        <taxon>Craniata</taxon>
        <taxon>Vertebrata</taxon>
        <taxon>Euteleostomi</taxon>
        <taxon>Actinopterygii</taxon>
        <taxon>Neopterygii</taxon>
        <taxon>Teleostei</taxon>
        <taxon>Neoteleostei</taxon>
        <taxon>Acanthomorphata</taxon>
        <taxon>Ovalentaria</taxon>
        <taxon>Atherinomorphae</taxon>
        <taxon>Cyprinodontiformes</taxon>
        <taxon>Nothobranchiidae</taxon>
        <taxon>Nothobranchius</taxon>
    </lineage>
</organism>
<dbReference type="EMBL" id="HAEH01003263">
    <property type="protein sequence ID" value="SBR70818.1"/>
    <property type="molecule type" value="Transcribed_RNA"/>
</dbReference>
<evidence type="ECO:0000313" key="1">
    <source>
        <dbReference type="EMBL" id="SBR70818.1"/>
    </source>
</evidence>
<gene>
    <name evidence="1" type="primary">CR293502.1</name>
</gene>
<name>A0A1A8NP47_9TELE</name>
<feature type="non-terminal residue" evidence="1">
    <location>
        <position position="1"/>
    </location>
</feature>
<accession>A0A1A8NP47</accession>
<feature type="non-terminal residue" evidence="1">
    <location>
        <position position="62"/>
    </location>
</feature>
<proteinExistence type="predicted"/>
<reference evidence="1" key="1">
    <citation type="submission" date="2016-05" db="EMBL/GenBank/DDBJ databases">
        <authorList>
            <person name="Lavstsen T."/>
            <person name="Jespersen J.S."/>
        </authorList>
    </citation>
    <scope>NUCLEOTIDE SEQUENCE</scope>
    <source>
        <tissue evidence="1">Brain</tissue>
    </source>
</reference>